<evidence type="ECO:0000313" key="1">
    <source>
        <dbReference type="EMBL" id="SPP27391.1"/>
    </source>
</evidence>
<reference evidence="2" key="1">
    <citation type="submission" date="2018-04" db="EMBL/GenBank/DDBJ databases">
        <authorList>
            <person name="Illikoud N."/>
        </authorList>
    </citation>
    <scope>NUCLEOTIDE SEQUENCE [LARGE SCALE GENOMIC DNA]</scope>
</reference>
<proteinExistence type="predicted"/>
<dbReference type="EMBL" id="OUNC01000006">
    <property type="protein sequence ID" value="SPP27391.1"/>
    <property type="molecule type" value="Genomic_DNA"/>
</dbReference>
<gene>
    <name evidence="1" type="ORF">BTBSAS_140023</name>
</gene>
<name>A0A2X0S5M4_BROTH</name>
<evidence type="ECO:0000313" key="2">
    <source>
        <dbReference type="Proteomes" id="UP000270190"/>
    </source>
</evidence>
<dbReference type="AlphaFoldDB" id="A0A2X0S5M4"/>
<accession>A0A2X0S5M4</accession>
<organism evidence="1 2">
    <name type="scientific">Brochothrix thermosphacta</name>
    <name type="common">Microbacterium thermosphactum</name>
    <dbReference type="NCBI Taxonomy" id="2756"/>
    <lineage>
        <taxon>Bacteria</taxon>
        <taxon>Bacillati</taxon>
        <taxon>Bacillota</taxon>
        <taxon>Bacilli</taxon>
        <taxon>Bacillales</taxon>
        <taxon>Listeriaceae</taxon>
        <taxon>Brochothrix</taxon>
    </lineage>
</organism>
<dbReference type="Proteomes" id="UP000270190">
    <property type="component" value="Unassembled WGS sequence"/>
</dbReference>
<sequence length="54" mass="6273">MIAVDIFSLKTFYCLAISGLSRYSKITSLTALYPLLAYTKPLKLDDIYYRYKLN</sequence>
<protein>
    <submittedName>
        <fullName evidence="1">Uncharacterized protein</fullName>
    </submittedName>
</protein>